<keyword evidence="3" id="KW-1185">Reference proteome</keyword>
<proteinExistence type="predicted"/>
<evidence type="ECO:0000313" key="3">
    <source>
        <dbReference type="Proteomes" id="UP001163828"/>
    </source>
</evidence>
<evidence type="ECO:0000256" key="1">
    <source>
        <dbReference type="SAM" id="Phobius"/>
    </source>
</evidence>
<accession>A0ABQ8QK99</accession>
<keyword evidence="1" id="KW-0472">Membrane</keyword>
<gene>
    <name evidence="2" type="ORF">F5050DRAFT_1109140</name>
</gene>
<sequence>MFAFDCCVLCMHISTSKGVLRTMSLFHVLSVFAIFQISFVMYCLLFSGTASSSFSSWHISLVSFLHLFSQRLYIIHTNCCIRFRAGRHDIFMHISKYLSYTCVIFI</sequence>
<name>A0ABQ8QK99_9AGAR</name>
<keyword evidence="1" id="KW-0812">Transmembrane</keyword>
<comment type="caution">
    <text evidence="2">The sequence shown here is derived from an EMBL/GenBank/DDBJ whole genome shotgun (WGS) entry which is preliminary data.</text>
</comment>
<evidence type="ECO:0000313" key="2">
    <source>
        <dbReference type="EMBL" id="KAJ3998961.1"/>
    </source>
</evidence>
<feature type="transmembrane region" description="Helical" evidence="1">
    <location>
        <begin position="54"/>
        <end position="74"/>
    </location>
</feature>
<organism evidence="2 3">
    <name type="scientific">Lentinula boryana</name>
    <dbReference type="NCBI Taxonomy" id="40481"/>
    <lineage>
        <taxon>Eukaryota</taxon>
        <taxon>Fungi</taxon>
        <taxon>Dikarya</taxon>
        <taxon>Basidiomycota</taxon>
        <taxon>Agaricomycotina</taxon>
        <taxon>Agaricomycetes</taxon>
        <taxon>Agaricomycetidae</taxon>
        <taxon>Agaricales</taxon>
        <taxon>Marasmiineae</taxon>
        <taxon>Omphalotaceae</taxon>
        <taxon>Lentinula</taxon>
    </lineage>
</organism>
<dbReference type="EMBL" id="MU790548">
    <property type="protein sequence ID" value="KAJ3998961.1"/>
    <property type="molecule type" value="Genomic_DNA"/>
</dbReference>
<protein>
    <submittedName>
        <fullName evidence="2">Uncharacterized protein</fullName>
    </submittedName>
</protein>
<dbReference type="Proteomes" id="UP001163828">
    <property type="component" value="Unassembled WGS sequence"/>
</dbReference>
<feature type="transmembrane region" description="Helical" evidence="1">
    <location>
        <begin position="25"/>
        <end position="48"/>
    </location>
</feature>
<keyword evidence="1" id="KW-1133">Transmembrane helix</keyword>
<reference evidence="2" key="1">
    <citation type="submission" date="2022-08" db="EMBL/GenBank/DDBJ databases">
        <authorList>
            <consortium name="DOE Joint Genome Institute"/>
            <person name="Min B."/>
            <person name="Riley R."/>
            <person name="Sierra-Patev S."/>
            <person name="Naranjo-Ortiz M."/>
            <person name="Looney B."/>
            <person name="Konkel Z."/>
            <person name="Slot J.C."/>
            <person name="Sakamoto Y."/>
            <person name="Steenwyk J.L."/>
            <person name="Rokas A."/>
            <person name="Carro J."/>
            <person name="Camarero S."/>
            <person name="Ferreira P."/>
            <person name="Molpeceres G."/>
            <person name="Ruiz-Duenas F.J."/>
            <person name="Serrano A."/>
            <person name="Henrissat B."/>
            <person name="Drula E."/>
            <person name="Hughes K.W."/>
            <person name="Mata J.L."/>
            <person name="Ishikawa N.K."/>
            <person name="Vargas-Isla R."/>
            <person name="Ushijima S."/>
            <person name="Smith C.A."/>
            <person name="Ahrendt S."/>
            <person name="Andreopoulos W."/>
            <person name="He G."/>
            <person name="Labutti K."/>
            <person name="Lipzen A."/>
            <person name="Ng V."/>
            <person name="Sandor L."/>
            <person name="Barry K."/>
            <person name="Martinez A.T."/>
            <person name="Xiao Y."/>
            <person name="Gibbons J.G."/>
            <person name="Terashima K."/>
            <person name="Hibbett D.S."/>
            <person name="Grigoriev I.V."/>
        </authorList>
    </citation>
    <scope>NUCLEOTIDE SEQUENCE</scope>
    <source>
        <strain evidence="2">TFB10827</strain>
    </source>
</reference>